<keyword evidence="4" id="KW-1185">Reference proteome</keyword>
<evidence type="ECO:0000313" key="3">
    <source>
        <dbReference type="EnsemblPlants" id="AES86602"/>
    </source>
</evidence>
<dbReference type="SUPFAM" id="SSF52047">
    <property type="entry name" value="RNI-like"/>
    <property type="match status" value="1"/>
</dbReference>
<dbReference type="AlphaFoldDB" id="G7JI36"/>
<reference evidence="2 4" key="2">
    <citation type="journal article" date="2014" name="BMC Genomics">
        <title>An improved genome release (version Mt4.0) for the model legume Medicago truncatula.</title>
        <authorList>
            <person name="Tang H."/>
            <person name="Krishnakumar V."/>
            <person name="Bidwell S."/>
            <person name="Rosen B."/>
            <person name="Chan A."/>
            <person name="Zhou S."/>
            <person name="Gentzbittel L."/>
            <person name="Childs K.L."/>
            <person name="Yandell M."/>
            <person name="Gundlach H."/>
            <person name="Mayer K.F."/>
            <person name="Schwartz D.C."/>
            <person name="Town C.D."/>
        </authorList>
    </citation>
    <scope>GENOME REANNOTATION</scope>
    <source>
        <strain evidence="3 4">cv. Jemalong A17</strain>
    </source>
</reference>
<dbReference type="Proteomes" id="UP000002051">
    <property type="component" value="Chromosome 4"/>
</dbReference>
<dbReference type="GO" id="GO:1905761">
    <property type="term" value="F:SCF ubiquitin ligase complex binding"/>
    <property type="evidence" value="ECO:0000318"/>
    <property type="project" value="GO_Central"/>
</dbReference>
<evidence type="ECO:0000313" key="4">
    <source>
        <dbReference type="Proteomes" id="UP000002051"/>
    </source>
</evidence>
<sequence length="196" mass="22127">MAAATASSSSKSKVPKRMAAAAATAKACSSLPDDLWEYIIKFLNGDHCTFKSLSIVSKQLLSITNSLRFSVKITLQTIPFIPQLFQRFSSVTSLNLASSNLTYFSLHNHPNMLLTQISAFPLDLKSLIFSKFFKIPKDGFRALSKKMKNLTSLTCSEITWINKKDFLFIVDCFPLLEELVLKKTGYCYNFWHFLNS</sequence>
<organism evidence="2 4">
    <name type="scientific">Medicago truncatula</name>
    <name type="common">Barrel medic</name>
    <name type="synonym">Medicago tribuloides</name>
    <dbReference type="NCBI Taxonomy" id="3880"/>
    <lineage>
        <taxon>Eukaryota</taxon>
        <taxon>Viridiplantae</taxon>
        <taxon>Streptophyta</taxon>
        <taxon>Embryophyta</taxon>
        <taxon>Tracheophyta</taxon>
        <taxon>Spermatophyta</taxon>
        <taxon>Magnoliopsida</taxon>
        <taxon>eudicotyledons</taxon>
        <taxon>Gunneridae</taxon>
        <taxon>Pentapetalae</taxon>
        <taxon>rosids</taxon>
        <taxon>fabids</taxon>
        <taxon>Fabales</taxon>
        <taxon>Fabaceae</taxon>
        <taxon>Papilionoideae</taxon>
        <taxon>50 kb inversion clade</taxon>
        <taxon>NPAAA clade</taxon>
        <taxon>Hologalegina</taxon>
        <taxon>IRL clade</taxon>
        <taxon>Trifolieae</taxon>
        <taxon>Medicago</taxon>
    </lineage>
</organism>
<dbReference type="InterPro" id="IPR032675">
    <property type="entry name" value="LRR_dom_sf"/>
</dbReference>
<name>G7JI36_MEDTR</name>
<dbReference type="Gene3D" id="3.80.10.10">
    <property type="entry name" value="Ribonuclease Inhibitor"/>
    <property type="match status" value="1"/>
</dbReference>
<feature type="domain" description="F-box" evidence="1">
    <location>
        <begin position="29"/>
        <end position="70"/>
    </location>
</feature>
<dbReference type="InterPro" id="IPR001810">
    <property type="entry name" value="F-box_dom"/>
</dbReference>
<evidence type="ECO:0000313" key="2">
    <source>
        <dbReference type="EMBL" id="AES86602.1"/>
    </source>
</evidence>
<proteinExistence type="predicted"/>
<accession>G7JI36</accession>
<dbReference type="HOGENOM" id="CLU_068558_2_0_1"/>
<dbReference type="EnsemblPlants" id="AES86602">
    <property type="protein sequence ID" value="AES86602"/>
    <property type="gene ID" value="MTR_4g010460"/>
</dbReference>
<dbReference type="EMBL" id="CM001220">
    <property type="protein sequence ID" value="AES86602.1"/>
    <property type="molecule type" value="Genomic_DNA"/>
</dbReference>
<evidence type="ECO:0000259" key="1">
    <source>
        <dbReference type="Pfam" id="PF00646"/>
    </source>
</evidence>
<dbReference type="PaxDb" id="3880-AES86602"/>
<gene>
    <name evidence="2" type="ordered locus">MTR_4g010460</name>
</gene>
<reference evidence="2 4" key="1">
    <citation type="journal article" date="2011" name="Nature">
        <title>The Medicago genome provides insight into the evolution of rhizobial symbioses.</title>
        <authorList>
            <person name="Young N.D."/>
            <person name="Debelle F."/>
            <person name="Oldroyd G.E."/>
            <person name="Geurts R."/>
            <person name="Cannon S.B."/>
            <person name="Udvardi M.K."/>
            <person name="Benedito V.A."/>
            <person name="Mayer K.F."/>
            <person name="Gouzy J."/>
            <person name="Schoof H."/>
            <person name="Van de Peer Y."/>
            <person name="Proost S."/>
            <person name="Cook D.R."/>
            <person name="Meyers B.C."/>
            <person name="Spannagl M."/>
            <person name="Cheung F."/>
            <person name="De Mita S."/>
            <person name="Krishnakumar V."/>
            <person name="Gundlach H."/>
            <person name="Zhou S."/>
            <person name="Mudge J."/>
            <person name="Bharti A.K."/>
            <person name="Murray J.D."/>
            <person name="Naoumkina M.A."/>
            <person name="Rosen B."/>
            <person name="Silverstein K.A."/>
            <person name="Tang H."/>
            <person name="Rombauts S."/>
            <person name="Zhao P.X."/>
            <person name="Zhou P."/>
            <person name="Barbe V."/>
            <person name="Bardou P."/>
            <person name="Bechner M."/>
            <person name="Bellec A."/>
            <person name="Berger A."/>
            <person name="Berges H."/>
            <person name="Bidwell S."/>
            <person name="Bisseling T."/>
            <person name="Choisne N."/>
            <person name="Couloux A."/>
            <person name="Denny R."/>
            <person name="Deshpande S."/>
            <person name="Dai X."/>
            <person name="Doyle J.J."/>
            <person name="Dudez A.M."/>
            <person name="Farmer A.D."/>
            <person name="Fouteau S."/>
            <person name="Franken C."/>
            <person name="Gibelin C."/>
            <person name="Gish J."/>
            <person name="Goldstein S."/>
            <person name="Gonzalez A.J."/>
            <person name="Green P.J."/>
            <person name="Hallab A."/>
            <person name="Hartog M."/>
            <person name="Hua A."/>
            <person name="Humphray S.J."/>
            <person name="Jeong D.H."/>
            <person name="Jing Y."/>
            <person name="Jocker A."/>
            <person name="Kenton S.M."/>
            <person name="Kim D.J."/>
            <person name="Klee K."/>
            <person name="Lai H."/>
            <person name="Lang C."/>
            <person name="Lin S."/>
            <person name="Macmil S.L."/>
            <person name="Magdelenat G."/>
            <person name="Matthews L."/>
            <person name="McCorrison J."/>
            <person name="Monaghan E.L."/>
            <person name="Mun J.H."/>
            <person name="Najar F.Z."/>
            <person name="Nicholson C."/>
            <person name="Noirot C."/>
            <person name="O'Bleness M."/>
            <person name="Paule C.R."/>
            <person name="Poulain J."/>
            <person name="Prion F."/>
            <person name="Qin B."/>
            <person name="Qu C."/>
            <person name="Retzel E.F."/>
            <person name="Riddle C."/>
            <person name="Sallet E."/>
            <person name="Samain S."/>
            <person name="Samson N."/>
            <person name="Sanders I."/>
            <person name="Saurat O."/>
            <person name="Scarpelli C."/>
            <person name="Schiex T."/>
            <person name="Segurens B."/>
            <person name="Severin A.J."/>
            <person name="Sherrier D.J."/>
            <person name="Shi R."/>
            <person name="Sims S."/>
            <person name="Singer S.R."/>
            <person name="Sinharoy S."/>
            <person name="Sterck L."/>
            <person name="Viollet A."/>
            <person name="Wang B.B."/>
            <person name="Wang K."/>
            <person name="Wang M."/>
            <person name="Wang X."/>
            <person name="Warfsmann J."/>
            <person name="Weissenbach J."/>
            <person name="White D.D."/>
            <person name="White J.D."/>
            <person name="Wiley G.B."/>
            <person name="Wincker P."/>
            <person name="Xing Y."/>
            <person name="Yang L."/>
            <person name="Yao Z."/>
            <person name="Ying F."/>
            <person name="Zhai J."/>
            <person name="Zhou L."/>
            <person name="Zuber A."/>
            <person name="Denarie J."/>
            <person name="Dixon R.A."/>
            <person name="May G.D."/>
            <person name="Schwartz D.C."/>
            <person name="Rogers J."/>
            <person name="Quetier F."/>
            <person name="Town C.D."/>
            <person name="Roe B.A."/>
        </authorList>
    </citation>
    <scope>NUCLEOTIDE SEQUENCE [LARGE SCALE GENOMIC DNA]</scope>
    <source>
        <strain evidence="2">A17</strain>
        <strain evidence="3 4">cv. Jemalong A17</strain>
    </source>
</reference>
<reference evidence="3" key="3">
    <citation type="submission" date="2015-04" db="UniProtKB">
        <authorList>
            <consortium name="EnsemblPlants"/>
        </authorList>
    </citation>
    <scope>IDENTIFICATION</scope>
    <source>
        <strain evidence="3">cv. Jemalong A17</strain>
    </source>
</reference>
<dbReference type="Pfam" id="PF00646">
    <property type="entry name" value="F-box"/>
    <property type="match status" value="1"/>
</dbReference>
<protein>
    <recommendedName>
        <fullName evidence="1">F-box domain-containing protein</fullName>
    </recommendedName>
</protein>